<feature type="domain" description="Fibronectin type-III" evidence="10">
    <location>
        <begin position="338"/>
        <end position="430"/>
    </location>
</feature>
<dbReference type="PRINTS" id="PR00134">
    <property type="entry name" value="GLHYDRLASE10"/>
</dbReference>
<dbReference type="InterPro" id="IPR003961">
    <property type="entry name" value="FN3_dom"/>
</dbReference>
<evidence type="ECO:0000256" key="6">
    <source>
        <dbReference type="ARBA" id="ARBA00023277"/>
    </source>
</evidence>
<evidence type="ECO:0000256" key="8">
    <source>
        <dbReference type="ARBA" id="ARBA00023326"/>
    </source>
</evidence>
<feature type="domain" description="CBM2" evidence="11">
    <location>
        <begin position="430"/>
        <end position="537"/>
    </location>
</feature>
<dbReference type="GO" id="GO:0031176">
    <property type="term" value="F:endo-1,4-beta-xylanase activity"/>
    <property type="evidence" value="ECO:0007669"/>
    <property type="project" value="UniProtKB-EC"/>
</dbReference>
<evidence type="ECO:0000256" key="7">
    <source>
        <dbReference type="ARBA" id="ARBA00023295"/>
    </source>
</evidence>
<evidence type="ECO:0000259" key="12">
    <source>
        <dbReference type="PROSITE" id="PS51760"/>
    </source>
</evidence>
<comment type="caution">
    <text evidence="13">The sequence shown here is derived from an EMBL/GenBank/DDBJ whole genome shotgun (WGS) entry which is preliminary data.</text>
</comment>
<dbReference type="SMART" id="SM00633">
    <property type="entry name" value="Glyco_10"/>
    <property type="match status" value="1"/>
</dbReference>
<keyword evidence="5 9" id="KW-0378">Hydrolase</keyword>
<comment type="catalytic activity">
    <reaction evidence="1 9">
        <text>Endohydrolysis of (1-&gt;4)-beta-D-xylosidic linkages in xylans.</text>
        <dbReference type="EC" id="3.2.1.8"/>
    </reaction>
</comment>
<evidence type="ECO:0000256" key="1">
    <source>
        <dbReference type="ARBA" id="ARBA00000681"/>
    </source>
</evidence>
<dbReference type="RefSeq" id="WP_202626709.1">
    <property type="nucleotide sequence ID" value="NZ_BLJN01000002.1"/>
</dbReference>
<dbReference type="SUPFAM" id="SSF51445">
    <property type="entry name" value="(Trans)glycosidases"/>
    <property type="match status" value="1"/>
</dbReference>
<dbReference type="InterPro" id="IPR036116">
    <property type="entry name" value="FN3_sf"/>
</dbReference>
<evidence type="ECO:0000256" key="9">
    <source>
        <dbReference type="RuleBase" id="RU361174"/>
    </source>
</evidence>
<evidence type="ECO:0000313" key="14">
    <source>
        <dbReference type="Proteomes" id="UP000445000"/>
    </source>
</evidence>
<evidence type="ECO:0000256" key="5">
    <source>
        <dbReference type="ARBA" id="ARBA00022801"/>
    </source>
</evidence>
<evidence type="ECO:0000259" key="10">
    <source>
        <dbReference type="PROSITE" id="PS50853"/>
    </source>
</evidence>
<keyword evidence="6 9" id="KW-0119">Carbohydrate metabolism</keyword>
<dbReference type="AlphaFoldDB" id="A0A829YA11"/>
<feature type="domain" description="GH10" evidence="12">
    <location>
        <begin position="49"/>
        <end position="322"/>
    </location>
</feature>
<dbReference type="SUPFAM" id="SSF49384">
    <property type="entry name" value="Carbohydrate-binding domain"/>
    <property type="match status" value="1"/>
</dbReference>
<dbReference type="InterPro" id="IPR001919">
    <property type="entry name" value="CBD2"/>
</dbReference>
<dbReference type="InterPro" id="IPR001000">
    <property type="entry name" value="GH10_dom"/>
</dbReference>
<dbReference type="Gene3D" id="2.60.40.290">
    <property type="match status" value="1"/>
</dbReference>
<dbReference type="InterPro" id="IPR013783">
    <property type="entry name" value="Ig-like_fold"/>
</dbReference>
<dbReference type="Gene3D" id="3.20.20.80">
    <property type="entry name" value="Glycosidases"/>
    <property type="match status" value="1"/>
</dbReference>
<dbReference type="Pfam" id="PF00331">
    <property type="entry name" value="Glyco_hydro_10"/>
    <property type="match status" value="1"/>
</dbReference>
<accession>A0A829YA11</accession>
<protein>
    <recommendedName>
        <fullName evidence="9">Beta-xylanase</fullName>
        <ecNumber evidence="9">3.2.1.8</ecNumber>
    </recommendedName>
</protein>
<evidence type="ECO:0000256" key="4">
    <source>
        <dbReference type="ARBA" id="ARBA00022729"/>
    </source>
</evidence>
<organism evidence="13 14">
    <name type="scientific">Steroidobacter agaridevorans</name>
    <dbReference type="NCBI Taxonomy" id="2695856"/>
    <lineage>
        <taxon>Bacteria</taxon>
        <taxon>Pseudomonadati</taxon>
        <taxon>Pseudomonadota</taxon>
        <taxon>Gammaproteobacteria</taxon>
        <taxon>Steroidobacterales</taxon>
        <taxon>Steroidobacteraceae</taxon>
        <taxon>Steroidobacter</taxon>
    </lineage>
</organism>
<dbReference type="PROSITE" id="PS51173">
    <property type="entry name" value="CBM2"/>
    <property type="match status" value="1"/>
</dbReference>
<keyword evidence="8 9" id="KW-0624">Polysaccharide degradation</keyword>
<dbReference type="PROSITE" id="PS51760">
    <property type="entry name" value="GH10_2"/>
    <property type="match status" value="1"/>
</dbReference>
<gene>
    <name evidence="13" type="ORF">GCM10011487_21840</name>
</gene>
<dbReference type="SMART" id="SM00637">
    <property type="entry name" value="CBD_II"/>
    <property type="match status" value="1"/>
</dbReference>
<keyword evidence="4" id="KW-0732">Signal</keyword>
<reference evidence="14" key="1">
    <citation type="submission" date="2020-01" db="EMBL/GenBank/DDBJ databases">
        <title>'Steroidobacter agaridevorans' sp. nov., agar-degrading bacteria isolated from rhizosphere soils.</title>
        <authorList>
            <person name="Ikenaga M."/>
            <person name="Kataoka M."/>
            <person name="Murouchi A."/>
            <person name="Katsuragi S."/>
            <person name="Sakai M."/>
        </authorList>
    </citation>
    <scope>NUCLEOTIDE SEQUENCE [LARGE SCALE GENOMIC DNA]</scope>
    <source>
        <strain evidence="14">YU21-B</strain>
    </source>
</reference>
<keyword evidence="7 9" id="KW-0326">Glycosidase</keyword>
<evidence type="ECO:0000259" key="11">
    <source>
        <dbReference type="PROSITE" id="PS51173"/>
    </source>
</evidence>
<dbReference type="EC" id="3.2.1.8" evidence="9"/>
<dbReference type="PROSITE" id="PS50853">
    <property type="entry name" value="FN3"/>
    <property type="match status" value="1"/>
</dbReference>
<dbReference type="Pfam" id="PF00041">
    <property type="entry name" value="fn3"/>
    <property type="match status" value="1"/>
</dbReference>
<dbReference type="SMART" id="SM00060">
    <property type="entry name" value="FN3"/>
    <property type="match status" value="1"/>
</dbReference>
<dbReference type="InterPro" id="IPR044846">
    <property type="entry name" value="GH10"/>
</dbReference>
<dbReference type="Proteomes" id="UP000445000">
    <property type="component" value="Unassembled WGS sequence"/>
</dbReference>
<keyword evidence="14" id="KW-1185">Reference proteome</keyword>
<dbReference type="GO" id="GO:0045493">
    <property type="term" value="P:xylan catabolic process"/>
    <property type="evidence" value="ECO:0007669"/>
    <property type="project" value="UniProtKB-KW"/>
</dbReference>
<dbReference type="InterPro" id="IPR008965">
    <property type="entry name" value="CBM2/CBM3_carb-bd_dom_sf"/>
</dbReference>
<comment type="similarity">
    <text evidence="2 9">Belongs to the glycosyl hydrolase 10 (cellulase F) family.</text>
</comment>
<dbReference type="Pfam" id="PF00553">
    <property type="entry name" value="CBM_2"/>
    <property type="match status" value="1"/>
</dbReference>
<proteinExistence type="inferred from homology"/>
<dbReference type="PANTHER" id="PTHR31490:SF88">
    <property type="entry name" value="BETA-XYLANASE"/>
    <property type="match status" value="1"/>
</dbReference>
<dbReference type="PANTHER" id="PTHR31490">
    <property type="entry name" value="GLYCOSYL HYDROLASE"/>
    <property type="match status" value="1"/>
</dbReference>
<dbReference type="Gene3D" id="2.60.40.10">
    <property type="entry name" value="Immunoglobulins"/>
    <property type="match status" value="1"/>
</dbReference>
<evidence type="ECO:0000313" key="13">
    <source>
        <dbReference type="EMBL" id="GFE80184.1"/>
    </source>
</evidence>
<dbReference type="EMBL" id="BLJN01000002">
    <property type="protein sequence ID" value="GFE80184.1"/>
    <property type="molecule type" value="Genomic_DNA"/>
</dbReference>
<evidence type="ECO:0000256" key="3">
    <source>
        <dbReference type="ARBA" id="ARBA00022651"/>
    </source>
</evidence>
<dbReference type="InterPro" id="IPR017853">
    <property type="entry name" value="GH"/>
</dbReference>
<dbReference type="InterPro" id="IPR012291">
    <property type="entry name" value="CBM2_carb-bd_dom_sf"/>
</dbReference>
<keyword evidence="3" id="KW-0858">Xylan degradation</keyword>
<name>A0A829YA11_9GAMM</name>
<sequence>MTIRTAVTGRILAIVLTQAIVLGAAIVFAQPALAQMANGKPKFVGNVTGNSVPANFNTYWNQITPENATKWGSVEGTRNQMNWAGADAAYNHAQANGYKFKFHTFVWGSQFPGWLTGLTQQQQRAEIEEWIRLACERYPNTWAIDVVNEPIKTALPWKAALGGDGATGWDWVITAFQIARQNCPNAKLLINEYGTENDPPVRTTYKNIINLLKTRGLIDGIGIQAHYFNIDSMNRSAVTTMLNDYATLALDVWVSELDIVANGSDAGQLAKYQDVFPGFWEHSAVKGITLWGYIVGQTWRDGTGLVTTGGQERPAMVWLKGYVSGTTTPGDDTQPPSVPAGLTAPATTSSSISLAWTASTDNVGVTGYQVLRAPGASGGTFTQIATASSNSFVNTGLAANTTFRYQVRATDAAGNVSAVSNTVTATTQTGGGTGGGCSAAPTVQTQWQTGYVIEPVRVTNTGTATINSWTVTFTLPAGHTVTGSWNTALTVSGQTVTARNAPHNGTVAAGGNTAFGFQVSRPNGNTQVPGDYTCASP</sequence>
<dbReference type="SUPFAM" id="SSF49265">
    <property type="entry name" value="Fibronectin type III"/>
    <property type="match status" value="1"/>
</dbReference>
<evidence type="ECO:0000256" key="2">
    <source>
        <dbReference type="ARBA" id="ARBA00007495"/>
    </source>
</evidence>
<dbReference type="CDD" id="cd00063">
    <property type="entry name" value="FN3"/>
    <property type="match status" value="1"/>
</dbReference>
<dbReference type="GO" id="GO:0030247">
    <property type="term" value="F:polysaccharide binding"/>
    <property type="evidence" value="ECO:0007669"/>
    <property type="project" value="UniProtKB-UniRule"/>
</dbReference>